<accession>A0A8J3CS98</accession>
<evidence type="ECO:0000313" key="2">
    <source>
        <dbReference type="Proteomes" id="UP000634004"/>
    </source>
</evidence>
<sequence length="66" mass="7075">MRGDAARERAFAGGKGSVDGDVEGMGHGVGRLRWFENLCKNRAMIYTGLSKGVSNCKLAITLSNMI</sequence>
<evidence type="ECO:0000313" key="1">
    <source>
        <dbReference type="EMBL" id="GHA94856.1"/>
    </source>
</evidence>
<protein>
    <submittedName>
        <fullName evidence="1">Uncharacterized protein</fullName>
    </submittedName>
</protein>
<dbReference type="AlphaFoldDB" id="A0A8J3CS98"/>
<comment type="caution">
    <text evidence="1">The sequence shown here is derived from an EMBL/GenBank/DDBJ whole genome shotgun (WGS) entry which is preliminary data.</text>
</comment>
<name>A0A8J3CS98_9PROT</name>
<proteinExistence type="predicted"/>
<organism evidence="1 2">
    <name type="scientific">Algimonas arctica</name>
    <dbReference type="NCBI Taxonomy" id="1479486"/>
    <lineage>
        <taxon>Bacteria</taxon>
        <taxon>Pseudomonadati</taxon>
        <taxon>Pseudomonadota</taxon>
        <taxon>Alphaproteobacteria</taxon>
        <taxon>Maricaulales</taxon>
        <taxon>Robiginitomaculaceae</taxon>
        <taxon>Algimonas</taxon>
    </lineage>
</organism>
<gene>
    <name evidence="1" type="ORF">GCM10009069_17320</name>
</gene>
<dbReference type="EMBL" id="BMZH01000006">
    <property type="protein sequence ID" value="GHA94856.1"/>
    <property type="molecule type" value="Genomic_DNA"/>
</dbReference>
<reference evidence="1" key="1">
    <citation type="journal article" date="2014" name="Int. J. Syst. Evol. Microbiol.">
        <title>Complete genome sequence of Corynebacterium casei LMG S-19264T (=DSM 44701T), isolated from a smear-ripened cheese.</title>
        <authorList>
            <consortium name="US DOE Joint Genome Institute (JGI-PGF)"/>
            <person name="Walter F."/>
            <person name="Albersmeier A."/>
            <person name="Kalinowski J."/>
            <person name="Ruckert C."/>
        </authorList>
    </citation>
    <scope>NUCLEOTIDE SEQUENCE</scope>
    <source>
        <strain evidence="1">KCTC 32513</strain>
    </source>
</reference>
<dbReference type="Proteomes" id="UP000634004">
    <property type="component" value="Unassembled WGS sequence"/>
</dbReference>
<keyword evidence="2" id="KW-1185">Reference proteome</keyword>
<reference evidence="1" key="2">
    <citation type="submission" date="2020-09" db="EMBL/GenBank/DDBJ databases">
        <authorList>
            <person name="Sun Q."/>
            <person name="Kim S."/>
        </authorList>
    </citation>
    <scope>NUCLEOTIDE SEQUENCE</scope>
    <source>
        <strain evidence="1">KCTC 32513</strain>
    </source>
</reference>